<evidence type="ECO:0000313" key="3">
    <source>
        <dbReference type="Proteomes" id="UP000787156"/>
    </source>
</evidence>
<gene>
    <name evidence="2" type="primary">pgaB</name>
    <name evidence="2" type="ORF">K8V79_06570</name>
</gene>
<name>A0A9D2USH2_ACILW</name>
<dbReference type="InterPro" id="IPR023854">
    <property type="entry name" value="PGA_deacetylase_PgaB"/>
</dbReference>
<dbReference type="EMBL" id="DYWX01000070">
    <property type="protein sequence ID" value="HJF27896.1"/>
    <property type="molecule type" value="Genomic_DNA"/>
</dbReference>
<dbReference type="GO" id="GO:0043708">
    <property type="term" value="P:cell adhesion involved in biofilm formation"/>
    <property type="evidence" value="ECO:0007669"/>
    <property type="project" value="InterPro"/>
</dbReference>
<dbReference type="AlphaFoldDB" id="A0A9D2USH2"/>
<dbReference type="NCBIfam" id="TIGR03938">
    <property type="entry name" value="deacetyl_PgaB"/>
    <property type="match status" value="1"/>
</dbReference>
<evidence type="ECO:0000259" key="1">
    <source>
        <dbReference type="Pfam" id="PF14883"/>
    </source>
</evidence>
<dbReference type="GO" id="GO:0016810">
    <property type="term" value="F:hydrolase activity, acting on carbon-nitrogen (but not peptide) bonds"/>
    <property type="evidence" value="ECO:0007669"/>
    <property type="project" value="InterPro"/>
</dbReference>
<protein>
    <submittedName>
        <fullName evidence="2">Poly-beta-1,6-N-acetyl-D-glucosamine N-deacetylase PgaB</fullName>
    </submittedName>
</protein>
<dbReference type="Proteomes" id="UP000787156">
    <property type="component" value="Unassembled WGS sequence"/>
</dbReference>
<dbReference type="Gene3D" id="3.20.20.80">
    <property type="entry name" value="Glycosidases"/>
    <property type="match status" value="1"/>
</dbReference>
<proteinExistence type="predicted"/>
<reference evidence="2" key="1">
    <citation type="journal article" date="2021" name="PeerJ">
        <title>Extensive microbial diversity within the chicken gut microbiome revealed by metagenomics and culture.</title>
        <authorList>
            <person name="Gilroy R."/>
            <person name="Ravi A."/>
            <person name="Getino M."/>
            <person name="Pursley I."/>
            <person name="Horton D.L."/>
            <person name="Alikhan N.F."/>
            <person name="Baker D."/>
            <person name="Gharbi K."/>
            <person name="Hall N."/>
            <person name="Watson M."/>
            <person name="Adriaenssens E.M."/>
            <person name="Foster-Nyarko E."/>
            <person name="Jarju S."/>
            <person name="Secka A."/>
            <person name="Antonio M."/>
            <person name="Oren A."/>
            <person name="Chaudhuri R.R."/>
            <person name="La Ragione R."/>
            <person name="Hildebrand F."/>
            <person name="Pallen M.J."/>
        </authorList>
    </citation>
    <scope>NUCLEOTIDE SEQUENCE</scope>
    <source>
        <strain evidence="2">CHK135-1449</strain>
    </source>
</reference>
<dbReference type="Pfam" id="PF14883">
    <property type="entry name" value="GHL13"/>
    <property type="match status" value="1"/>
</dbReference>
<sequence>MNTLLMCITTLPLFACNPLSHSKAPVFIKNHPINVLVAKYQAENLPPSKMIKIDQMRIMHIDLDYVFDTDKEQQQRNIKALIACIQQIQPNTIFLQAFADPDANGSADQVYFKNRHIPTRNNLFPTVLSEIRQYTQVKQIYAWLPLIAWEFPETESLQYVTHSQGAGSGYIRISPFDQKNMNLVAEIFIDFIQNNPVDGILYHDDITLSDYEDNSQIAKKTYGSWGFKDLSILGQPQHPEQFKFAQYKTAYLDQFAAGISQILKKQQPHLLTARNMYAPVVLNPKSEQWFSQSQASTLVHYDYNAIMAMPYMEESTNHQQFYLDLIAQAKKYDPTLDRTIFELQAVNWRNNQKISTQELAKTMELLKQHGVKHFGYYPDDFVQQHPHASTLQSVFPADHSDHKP</sequence>
<evidence type="ECO:0000313" key="2">
    <source>
        <dbReference type="EMBL" id="HJF27896.1"/>
    </source>
</evidence>
<feature type="domain" description="Poly-beta-1,6-N-acetyl-D-glucosamine N-deacetylase PgaB C-terminal" evidence="1">
    <location>
        <begin position="60"/>
        <end position="377"/>
    </location>
</feature>
<comment type="caution">
    <text evidence="2">The sequence shown here is derived from an EMBL/GenBank/DDBJ whole genome shotgun (WGS) entry which is preliminary data.</text>
</comment>
<organism evidence="2 3">
    <name type="scientific">Acinetobacter lwoffii</name>
    <dbReference type="NCBI Taxonomy" id="28090"/>
    <lineage>
        <taxon>Bacteria</taxon>
        <taxon>Pseudomonadati</taxon>
        <taxon>Pseudomonadota</taxon>
        <taxon>Gammaproteobacteria</taxon>
        <taxon>Moraxellales</taxon>
        <taxon>Moraxellaceae</taxon>
        <taxon>Acinetobacter</taxon>
    </lineage>
</organism>
<reference evidence="2" key="2">
    <citation type="submission" date="2021-09" db="EMBL/GenBank/DDBJ databases">
        <authorList>
            <person name="Gilroy R."/>
        </authorList>
    </citation>
    <scope>NUCLEOTIDE SEQUENCE</scope>
    <source>
        <strain evidence="2">CHK135-1449</strain>
    </source>
</reference>
<accession>A0A9D2USH2</accession>
<dbReference type="InterPro" id="IPR032772">
    <property type="entry name" value="PGA_deacetylase_PgaB_C"/>
</dbReference>